<evidence type="ECO:0000256" key="1">
    <source>
        <dbReference type="SAM" id="Phobius"/>
    </source>
</evidence>
<keyword evidence="1" id="KW-0472">Membrane</keyword>
<dbReference type="AlphaFoldDB" id="A0A9N9EWG6"/>
<feature type="non-terminal residue" evidence="2">
    <location>
        <position position="118"/>
    </location>
</feature>
<comment type="caution">
    <text evidence="2">The sequence shown here is derived from an EMBL/GenBank/DDBJ whole genome shotgun (WGS) entry which is preliminary data.</text>
</comment>
<dbReference type="EMBL" id="CAJVPS010017343">
    <property type="protein sequence ID" value="CAG8693365.1"/>
    <property type="molecule type" value="Genomic_DNA"/>
</dbReference>
<evidence type="ECO:0000313" key="3">
    <source>
        <dbReference type="Proteomes" id="UP000789508"/>
    </source>
</evidence>
<proteinExistence type="predicted"/>
<protein>
    <submittedName>
        <fullName evidence="2">12160_t:CDS:1</fullName>
    </submittedName>
</protein>
<keyword evidence="1" id="KW-0812">Transmembrane</keyword>
<dbReference type="Proteomes" id="UP000789508">
    <property type="component" value="Unassembled WGS sequence"/>
</dbReference>
<keyword evidence="1" id="KW-1133">Transmembrane helix</keyword>
<gene>
    <name evidence="2" type="ORF">ALEPTO_LOCUS11288</name>
</gene>
<name>A0A9N9EWG6_9GLOM</name>
<keyword evidence="3" id="KW-1185">Reference proteome</keyword>
<reference evidence="2" key="1">
    <citation type="submission" date="2021-06" db="EMBL/GenBank/DDBJ databases">
        <authorList>
            <person name="Kallberg Y."/>
            <person name="Tangrot J."/>
            <person name="Rosling A."/>
        </authorList>
    </citation>
    <scope>NUCLEOTIDE SEQUENCE</scope>
    <source>
        <strain evidence="2">FL130A</strain>
    </source>
</reference>
<organism evidence="2 3">
    <name type="scientific">Ambispora leptoticha</name>
    <dbReference type="NCBI Taxonomy" id="144679"/>
    <lineage>
        <taxon>Eukaryota</taxon>
        <taxon>Fungi</taxon>
        <taxon>Fungi incertae sedis</taxon>
        <taxon>Mucoromycota</taxon>
        <taxon>Glomeromycotina</taxon>
        <taxon>Glomeromycetes</taxon>
        <taxon>Archaeosporales</taxon>
        <taxon>Ambisporaceae</taxon>
        <taxon>Ambispora</taxon>
    </lineage>
</organism>
<sequence>MNGESVAPSCVPSCNLQSGLVDKSCLDLGGLGFELVALTVSPALGVLDFFRRTLRTRAPNHRFYVPSSVTKKSGSQFTNTKHILQYLSDIDDCMNTFQLRTWIYDYAIEWIPFDRLPN</sequence>
<evidence type="ECO:0000313" key="2">
    <source>
        <dbReference type="EMBL" id="CAG8693365.1"/>
    </source>
</evidence>
<feature type="transmembrane region" description="Helical" evidence="1">
    <location>
        <begin position="28"/>
        <end position="50"/>
    </location>
</feature>
<accession>A0A9N9EWG6</accession>